<dbReference type="InterPro" id="IPR042102">
    <property type="entry name" value="RNA_pol_Rpb1_3_sf"/>
</dbReference>
<dbReference type="Pfam" id="PF04992">
    <property type="entry name" value="RNA_pol_Rpb1_6"/>
    <property type="match status" value="1"/>
</dbReference>
<dbReference type="Pfam" id="PF05000">
    <property type="entry name" value="RNA_pol_Rpb1_4"/>
    <property type="match status" value="1"/>
</dbReference>
<dbReference type="InterPro" id="IPR007081">
    <property type="entry name" value="RNA_pol_Rpb1_5"/>
</dbReference>
<dbReference type="InterPro" id="IPR044893">
    <property type="entry name" value="RNA_pol_Rpb1_clamp_domain"/>
</dbReference>
<keyword evidence="5 7" id="KW-0804">Transcription</keyword>
<dbReference type="InterPro" id="IPR045867">
    <property type="entry name" value="DNA-dir_RpoC_beta_prime"/>
</dbReference>
<dbReference type="Pfam" id="PF04983">
    <property type="entry name" value="RNA_pol_Rpb1_3"/>
    <property type="match status" value="1"/>
</dbReference>
<evidence type="ECO:0000313" key="9">
    <source>
        <dbReference type="EMBL" id="ADO67402.1"/>
    </source>
</evidence>
<evidence type="ECO:0000256" key="5">
    <source>
        <dbReference type="ARBA" id="ARBA00023163"/>
    </source>
</evidence>
<dbReference type="EMBL" id="GU244497">
    <property type="protein sequence ID" value="ADO67402.1"/>
    <property type="molecule type" value="Genomic_DNA"/>
</dbReference>
<dbReference type="Gene3D" id="1.10.132.30">
    <property type="match status" value="1"/>
</dbReference>
<keyword evidence="10" id="KW-1185">Reference proteome</keyword>
<dbReference type="Pfam" id="PF04997">
    <property type="entry name" value="RNA_pol_Rpb1_1"/>
    <property type="match status" value="1"/>
</dbReference>
<keyword evidence="4 7" id="KW-0548">Nucleotidyltransferase</keyword>
<dbReference type="KEGG" id="vg:9887771"/>
<reference evidence="9 10" key="1">
    <citation type="journal article" date="2010" name="Proc. Natl. Acad. Sci. U.S.A.">
        <title>Giant virus with a remarkable complement of genes infects marine zooplankton.</title>
        <authorList>
            <person name="Fischer M.G."/>
            <person name="Allen M.J."/>
            <person name="Wilson W.H."/>
            <person name="Suttle C.A."/>
        </authorList>
    </citation>
    <scope>NUCLEOTIDE SEQUENCE [LARGE SCALE GENOMIC DNA]</scope>
    <source>
        <strain evidence="9 10">BV-PW1</strain>
    </source>
</reference>
<dbReference type="InterPro" id="IPR006592">
    <property type="entry name" value="RNA_pol_N"/>
</dbReference>
<evidence type="ECO:0000256" key="3">
    <source>
        <dbReference type="ARBA" id="ARBA00022679"/>
    </source>
</evidence>
<dbReference type="Pfam" id="PF00623">
    <property type="entry name" value="RNA_pol_Rpb1_2"/>
    <property type="match status" value="1"/>
</dbReference>
<dbReference type="Gene3D" id="1.10.150.390">
    <property type="match status" value="1"/>
</dbReference>
<dbReference type="PANTHER" id="PTHR19376:SF32">
    <property type="entry name" value="DNA-DIRECTED RNA POLYMERASE III SUBUNIT RPC1"/>
    <property type="match status" value="1"/>
</dbReference>
<dbReference type="InterPro" id="IPR007066">
    <property type="entry name" value="RNA_pol_Rpb1_3"/>
</dbReference>
<dbReference type="Gene3D" id="3.30.1490.180">
    <property type="entry name" value="RNA polymerase ii"/>
    <property type="match status" value="1"/>
</dbReference>
<dbReference type="SUPFAM" id="SSF64484">
    <property type="entry name" value="beta and beta-prime subunits of DNA dependent RNA-polymerase"/>
    <property type="match status" value="1"/>
</dbReference>
<evidence type="ECO:0000256" key="7">
    <source>
        <dbReference type="RuleBase" id="RU004279"/>
    </source>
</evidence>
<comment type="similarity">
    <text evidence="1 7">Belongs to the RNA polymerase beta' chain family.</text>
</comment>
<proteinExistence type="inferred from homology"/>
<dbReference type="InterPro" id="IPR000722">
    <property type="entry name" value="RNA_pol_asu"/>
</dbReference>
<evidence type="ECO:0000313" key="10">
    <source>
        <dbReference type="Proteomes" id="UP000029781"/>
    </source>
</evidence>
<dbReference type="SMART" id="SM00663">
    <property type="entry name" value="RPOLA_N"/>
    <property type="match status" value="1"/>
</dbReference>
<dbReference type="Proteomes" id="UP000029781">
    <property type="component" value="Segment"/>
</dbReference>
<organism evidence="9 10">
    <name type="scientific">Cafeteria roenbergensis virus (strain BV-PW1)</name>
    <name type="common">CroV</name>
    <dbReference type="NCBI Taxonomy" id="693272"/>
    <lineage>
        <taxon>Viruses</taxon>
        <taxon>Varidnaviria</taxon>
        <taxon>Bamfordvirae</taxon>
        <taxon>Nucleocytoviricota</taxon>
        <taxon>Megaviricetes</taxon>
        <taxon>Imitervirales</taxon>
        <taxon>Mimiviridae</taxon>
        <taxon>Aliimimivirinae</taxon>
        <taxon>Rheavirus</taxon>
        <taxon>Rheavirus sinusmexicani</taxon>
    </lineage>
</organism>
<evidence type="ECO:0000256" key="2">
    <source>
        <dbReference type="ARBA" id="ARBA00022478"/>
    </source>
</evidence>
<dbReference type="InterPro" id="IPR007083">
    <property type="entry name" value="RNA_pol_Rpb1_4"/>
</dbReference>
<dbReference type="InterPro" id="IPR007080">
    <property type="entry name" value="RNA_pol_Rpb1_1"/>
</dbReference>
<dbReference type="Gene3D" id="3.30.1360.140">
    <property type="match status" value="1"/>
</dbReference>
<keyword evidence="3 7" id="KW-0808">Transferase</keyword>
<sequence length="1493" mass="169455">MDPDQYYTEDISRIKEIEFSILSNEETKRMSSVRKDPFGINLAKSYNKYEPQKGGLVDLRLGTSDPYLNCNTCGLNMENCPGHFGHHELPDYFFHFGFLNHLTTILQCTCLKCSNILIENVDEYYEKLKNKKGTHRLVEIKEKAKKASYCFNCGVPVPKIKKEVKDSGTIKIVLEQEIASDEIDEKTGITTSVKQKVVEELSPRQVYEILRNMKDTDVFLLGFNPSQSHPKDFILKNFPVPPVIIRPTSKIDMMTASTQEDSLTLKIADVINNSNRLKKQLNKDAIDREDISTAAYDSAANVQYNLAVYFDNESMNLPRSEFKTGGRPTKSISERLKGKLGRVRNNLMGKRQDYCARSVITGDPDVNIDEIGIPLAVAKNITFPEIVTPQNIDELSKLVLNGNKKYPGANFVVRKSMVNGKQITQKIDLRIRKKTIKLEYGNIVHRHLQDGDPILFNRQPSLHKPSMMGHKVQVAKTDGINTFRMNVSSTAPYGADFDGDEMNGFFPQSIQARTELELIANVKNQIVGAKNSNPIIGCVQDGVTGSYLISLDDVRLSGREAHWILSKAEKSDLYKIDKNKTYTGKEIYSMIIPDGINSFKKKGDKYTFQVKDGKLLVGVLDKSQVADKANSLTHFVYDKKGGEAARMFLDDTQRTVLNYLIYRGFTVGFGDCFIDKDTDKKLHDTVIKSVLDNQFDITSMENQGNVINYDTYEESLQSAMTAVGGNTFGMVEKNLDKNNNFYIMSLGAKAKGKGVNIGQIISCLGQQTTEGKRVLKKVNGRTLSHFSYNDDTAFARGFVGSSYLEGMKGHEYFFHSVSGREGMITIALKTSSTGYIQRKLIKALEDLRVTYDGTVRNSNGTLIEYNYGNTGIDQLVQSSNKIYTILYSNKDVETKLGMSEKELLKSKSDKKINEKYISMVKEIRDKIRRNSIDSVMNYKTIEDSFLLPVNLYRIVQDKSDDGRTVKFDLSYQYILDKIEEILTDNKTSLMSKQAKFQENDEMSSKTIFKLALLEYLSPKKCLFEYNLNKVHFDEIVSEVKIAFLKAIVNPGEMVGVITAQSIGEPVTQLNLDSKHSAGMAKGASKANSGVPRIEEILNYSKNIKTPMASLYLKEPNNDKLAFRITNYLNQIKIGDLIHKAEIYYYNDTNSNLDEILKNDNVENPFFFNNQRKNIDQFPWVFRLELNREILLDKDVVLLDIKTKLTLFYYNVIQDIKSMKKDQKEIWENIIGGAVLSNQDTSDSPTVHIRLGFNNFNFPMITKLLKIFLNEVYLKGVNGINSAFNSKDIMIDINDKTGEIDFKQDYDNVIITDRINLEEIRLIKGIDQERIYINDIALVYNTFGIEATRNILITELRRTFLGGGADFNYQHLVVLADLMCYTGEIISIDRHGTNKMELDPLARSSFERTMEHFVNASIYNQTDRIKATSSRIMTGRVIPGGTGSFELLLDTNKLANSEFLDDEYQGRVNFDAFKDNDLFKDLMENDDVNIDFLT</sequence>
<dbReference type="Gene3D" id="4.10.860.120">
    <property type="entry name" value="RNA polymerase II, clamp domain"/>
    <property type="match status" value="1"/>
</dbReference>
<dbReference type="FunFam" id="2.40.40.20:FF:000019">
    <property type="entry name" value="DNA-directed RNA polymerase II subunit RPB1"/>
    <property type="match status" value="1"/>
</dbReference>
<evidence type="ECO:0000259" key="8">
    <source>
        <dbReference type="SMART" id="SM00663"/>
    </source>
</evidence>
<dbReference type="GO" id="GO:0003677">
    <property type="term" value="F:DNA binding"/>
    <property type="evidence" value="ECO:0007669"/>
    <property type="project" value="InterPro"/>
</dbReference>
<evidence type="ECO:0000256" key="4">
    <source>
        <dbReference type="ARBA" id="ARBA00022695"/>
    </source>
</evidence>
<comment type="catalytic activity">
    <reaction evidence="6 7">
        <text>RNA(n) + a ribonucleoside 5'-triphosphate = RNA(n+1) + diphosphate</text>
        <dbReference type="Rhea" id="RHEA:21248"/>
        <dbReference type="Rhea" id="RHEA-COMP:14527"/>
        <dbReference type="Rhea" id="RHEA-COMP:17342"/>
        <dbReference type="ChEBI" id="CHEBI:33019"/>
        <dbReference type="ChEBI" id="CHEBI:61557"/>
        <dbReference type="ChEBI" id="CHEBI:140395"/>
        <dbReference type="EC" id="2.7.7.6"/>
    </reaction>
</comment>
<organismHost>
    <name type="scientific">Cafeteria roenbergensis</name>
    <name type="common">Marine flagellate</name>
    <dbReference type="NCBI Taxonomy" id="33653"/>
</organismHost>
<comment type="function">
    <text evidence="7">DNA-dependent RNA polymerase catalyzes the transcription of DNA into RNA using the four ribonucleoside triphosphates as substrates.</text>
</comment>
<gene>
    <name evidence="9" type="ORF">crov368</name>
</gene>
<dbReference type="PANTHER" id="PTHR19376">
    <property type="entry name" value="DNA-DIRECTED RNA POLYMERASE"/>
    <property type="match status" value="1"/>
</dbReference>
<evidence type="ECO:0000256" key="1">
    <source>
        <dbReference type="ARBA" id="ARBA00006460"/>
    </source>
</evidence>
<name>E3T5D9_CROVB</name>
<dbReference type="Gene3D" id="1.10.274.100">
    <property type="entry name" value="RNA polymerase Rpb1, domain 3"/>
    <property type="match status" value="1"/>
</dbReference>
<dbReference type="Gene3D" id="2.40.40.20">
    <property type="match status" value="1"/>
</dbReference>
<dbReference type="GO" id="GO:0006351">
    <property type="term" value="P:DNA-templated transcription"/>
    <property type="evidence" value="ECO:0007669"/>
    <property type="project" value="InterPro"/>
</dbReference>
<dbReference type="SMR" id="E3T5D9"/>
<dbReference type="InterPro" id="IPR038593">
    <property type="entry name" value="RNA_pol_Rpb1_7_sf"/>
</dbReference>
<dbReference type="EC" id="2.7.7.6" evidence="7"/>
<dbReference type="GO" id="GO:0000428">
    <property type="term" value="C:DNA-directed RNA polymerase complex"/>
    <property type="evidence" value="ECO:0007669"/>
    <property type="project" value="UniProtKB-KW"/>
</dbReference>
<protein>
    <recommendedName>
        <fullName evidence="7">DNA-directed RNA polymerase subunit</fullName>
        <ecNumber evidence="7">2.7.7.6</ecNumber>
    </recommendedName>
</protein>
<accession>E3T5D9</accession>
<dbReference type="Gene3D" id="6.20.50.80">
    <property type="match status" value="1"/>
</dbReference>
<keyword evidence="2 7" id="KW-0240">DNA-directed RNA polymerase</keyword>
<dbReference type="RefSeq" id="YP_003970001.1">
    <property type="nucleotide sequence ID" value="NC_014637.1"/>
</dbReference>
<dbReference type="GeneID" id="9887771"/>
<evidence type="ECO:0000256" key="6">
    <source>
        <dbReference type="ARBA" id="ARBA00048552"/>
    </source>
</evidence>
<dbReference type="Pfam" id="PF04998">
    <property type="entry name" value="RNA_pol_Rpb1_5"/>
    <property type="match status" value="1"/>
</dbReference>
<dbReference type="InterPro" id="IPR007075">
    <property type="entry name" value="RNA_pol_Rpb1_6"/>
</dbReference>
<dbReference type="Gene3D" id="6.10.250.2940">
    <property type="match status" value="1"/>
</dbReference>
<dbReference type="GO" id="GO:0003899">
    <property type="term" value="F:DNA-directed RNA polymerase activity"/>
    <property type="evidence" value="ECO:0007669"/>
    <property type="project" value="UniProtKB-EC"/>
</dbReference>
<dbReference type="InterPro" id="IPR038120">
    <property type="entry name" value="Rpb1_funnel_sf"/>
</dbReference>
<feature type="domain" description="RNA polymerase N-terminal" evidence="8">
    <location>
        <begin position="231"/>
        <end position="550"/>
    </location>
</feature>